<evidence type="ECO:0000313" key="3">
    <source>
        <dbReference type="Proteomes" id="UP000248544"/>
    </source>
</evidence>
<organism evidence="2 3">
    <name type="scientific">Spongiactinospora gelatinilytica</name>
    <dbReference type="NCBI Taxonomy" id="2666298"/>
    <lineage>
        <taxon>Bacteria</taxon>
        <taxon>Bacillati</taxon>
        <taxon>Actinomycetota</taxon>
        <taxon>Actinomycetes</taxon>
        <taxon>Streptosporangiales</taxon>
        <taxon>Streptosporangiaceae</taxon>
        <taxon>Spongiactinospora</taxon>
    </lineage>
</organism>
<keyword evidence="3" id="KW-1185">Reference proteome</keyword>
<gene>
    <name evidence="2" type="ORF">C1I98_20885</name>
</gene>
<dbReference type="SUPFAM" id="SSF50129">
    <property type="entry name" value="GroES-like"/>
    <property type="match status" value="1"/>
</dbReference>
<dbReference type="EMBL" id="POUA01000167">
    <property type="protein sequence ID" value="PZG41740.1"/>
    <property type="molecule type" value="Genomic_DNA"/>
</dbReference>
<evidence type="ECO:0000259" key="1">
    <source>
        <dbReference type="SMART" id="SM00829"/>
    </source>
</evidence>
<dbReference type="PANTHER" id="PTHR44013:SF1">
    <property type="entry name" value="ZINC-TYPE ALCOHOL DEHYDROGENASE-LIKE PROTEIN C16A3.02C"/>
    <property type="match status" value="1"/>
</dbReference>
<dbReference type="PANTHER" id="PTHR44013">
    <property type="entry name" value="ZINC-TYPE ALCOHOL DEHYDROGENASE-LIKE PROTEIN C16A3.02C"/>
    <property type="match status" value="1"/>
</dbReference>
<dbReference type="Proteomes" id="UP000248544">
    <property type="component" value="Unassembled WGS sequence"/>
</dbReference>
<protein>
    <submittedName>
        <fullName evidence="2">NAD(P)-dependent alcohol dehydrogenase</fullName>
    </submittedName>
</protein>
<dbReference type="InterPro" id="IPR013154">
    <property type="entry name" value="ADH-like_N"/>
</dbReference>
<sequence>MKAVIRHEYCSPETLRTSEVERPEPGPGDVLVRVHAAGLDQGVWHTATGLPYLVRLVGFGVRRPKSPRLGMDLAGTVAAVGRDVTRFRPGDAVFGACEGSYAEYALARPETLVPLPANTTFERAAAVPVSGLAALQGLRDRGELREGEEVLILGAGGGVGTFAVQIAKALGARVTGACGGAKVDLVRSIGADHVIDHTKEEPTAGSRRYDLILDMGGQRSLAALRRILRPRGRLVLVGSEVGGRWTGGAGRQVRAQLWSPFVRQKLRGLLSRTREADLRYLAELIETGALTPVVERSYPLDELPAAIAHLRAGRAAGKLVISVA</sequence>
<dbReference type="InterPro" id="IPR011032">
    <property type="entry name" value="GroES-like_sf"/>
</dbReference>
<evidence type="ECO:0000313" key="2">
    <source>
        <dbReference type="EMBL" id="PZG41740.1"/>
    </source>
</evidence>
<dbReference type="PROSITE" id="PS01162">
    <property type="entry name" value="QOR_ZETA_CRYSTAL"/>
    <property type="match status" value="1"/>
</dbReference>
<dbReference type="InterPro" id="IPR020843">
    <property type="entry name" value="ER"/>
</dbReference>
<dbReference type="GO" id="GO:0016491">
    <property type="term" value="F:oxidoreductase activity"/>
    <property type="evidence" value="ECO:0007669"/>
    <property type="project" value="InterPro"/>
</dbReference>
<dbReference type="Pfam" id="PF08240">
    <property type="entry name" value="ADH_N"/>
    <property type="match status" value="1"/>
</dbReference>
<proteinExistence type="predicted"/>
<dbReference type="Pfam" id="PF13602">
    <property type="entry name" value="ADH_zinc_N_2"/>
    <property type="match status" value="1"/>
</dbReference>
<dbReference type="InterPro" id="IPR036291">
    <property type="entry name" value="NAD(P)-bd_dom_sf"/>
</dbReference>
<dbReference type="GO" id="GO:0008270">
    <property type="term" value="F:zinc ion binding"/>
    <property type="evidence" value="ECO:0007669"/>
    <property type="project" value="InterPro"/>
</dbReference>
<accession>A0A2W2GVW8</accession>
<feature type="domain" description="Enoyl reductase (ER)" evidence="1">
    <location>
        <begin position="10"/>
        <end position="321"/>
    </location>
</feature>
<dbReference type="AlphaFoldDB" id="A0A2W2GVW8"/>
<reference evidence="2 3" key="1">
    <citation type="submission" date="2018-01" db="EMBL/GenBank/DDBJ databases">
        <title>Draft genome sequence of Sphaerisporangium sp. 7K107.</title>
        <authorList>
            <person name="Sahin N."/>
            <person name="Saygin H."/>
            <person name="Ay H."/>
        </authorList>
    </citation>
    <scope>NUCLEOTIDE SEQUENCE [LARGE SCALE GENOMIC DNA]</scope>
    <source>
        <strain evidence="2 3">7K107</strain>
    </source>
</reference>
<dbReference type="Gene3D" id="3.40.50.720">
    <property type="entry name" value="NAD(P)-binding Rossmann-like Domain"/>
    <property type="match status" value="1"/>
</dbReference>
<dbReference type="InterPro" id="IPR002364">
    <property type="entry name" value="Quin_OxRdtase/zeta-crystal_CS"/>
</dbReference>
<dbReference type="InterPro" id="IPR052733">
    <property type="entry name" value="Chloroplast_QOR"/>
</dbReference>
<dbReference type="CDD" id="cd08267">
    <property type="entry name" value="MDR1"/>
    <property type="match status" value="1"/>
</dbReference>
<comment type="caution">
    <text evidence="2">The sequence shown here is derived from an EMBL/GenBank/DDBJ whole genome shotgun (WGS) entry which is preliminary data.</text>
</comment>
<dbReference type="Gene3D" id="3.90.180.10">
    <property type="entry name" value="Medium-chain alcohol dehydrogenases, catalytic domain"/>
    <property type="match status" value="1"/>
</dbReference>
<dbReference type="SMART" id="SM00829">
    <property type="entry name" value="PKS_ER"/>
    <property type="match status" value="1"/>
</dbReference>
<name>A0A2W2GVW8_9ACTN</name>
<dbReference type="SUPFAM" id="SSF51735">
    <property type="entry name" value="NAD(P)-binding Rossmann-fold domains"/>
    <property type="match status" value="1"/>
</dbReference>